<proteinExistence type="predicted"/>
<evidence type="ECO:0000313" key="4">
    <source>
        <dbReference type="EMBL" id="CAI6338114.1"/>
    </source>
</evidence>
<evidence type="ECO:0000256" key="2">
    <source>
        <dbReference type="SAM" id="MobiDB-lite"/>
    </source>
</evidence>
<dbReference type="PANTHER" id="PTHR19303">
    <property type="entry name" value="TRANSPOSON"/>
    <property type="match status" value="1"/>
</dbReference>
<reference evidence="4" key="1">
    <citation type="submission" date="2023-01" db="EMBL/GenBank/DDBJ databases">
        <authorList>
            <person name="Van Ghelder C."/>
            <person name="Rancurel C."/>
        </authorList>
    </citation>
    <scope>NUCLEOTIDE SEQUENCE</scope>
    <source>
        <strain evidence="4">CNCM I-4278</strain>
    </source>
</reference>
<dbReference type="EMBL" id="CAOQHR010000008">
    <property type="protein sequence ID" value="CAI6338114.1"/>
    <property type="molecule type" value="Genomic_DNA"/>
</dbReference>
<evidence type="ECO:0000259" key="3">
    <source>
        <dbReference type="PROSITE" id="PS51253"/>
    </source>
</evidence>
<dbReference type="GO" id="GO:0003677">
    <property type="term" value="F:DNA binding"/>
    <property type="evidence" value="ECO:0007669"/>
    <property type="project" value="UniProtKB-KW"/>
</dbReference>
<dbReference type="GO" id="GO:0005634">
    <property type="term" value="C:nucleus"/>
    <property type="evidence" value="ECO:0007669"/>
    <property type="project" value="TreeGrafter"/>
</dbReference>
<dbReference type="Pfam" id="PF03221">
    <property type="entry name" value="HTH_Tnp_Tc5"/>
    <property type="match status" value="1"/>
</dbReference>
<dbReference type="PROSITE" id="PS51253">
    <property type="entry name" value="HTH_CENPB"/>
    <property type="match status" value="1"/>
</dbReference>
<dbReference type="Pfam" id="PF03184">
    <property type="entry name" value="DDE_1"/>
    <property type="match status" value="1"/>
</dbReference>
<comment type="caution">
    <text evidence="4">The sequence shown here is derived from an EMBL/GenBank/DDBJ whole genome shotgun (WGS) entry which is preliminary data.</text>
</comment>
<feature type="domain" description="HTH CENPB-type" evidence="3">
    <location>
        <begin position="46"/>
        <end position="119"/>
    </location>
</feature>
<evidence type="ECO:0000256" key="1">
    <source>
        <dbReference type="ARBA" id="ARBA00023125"/>
    </source>
</evidence>
<dbReference type="InterPro" id="IPR036397">
    <property type="entry name" value="RNaseH_sf"/>
</dbReference>
<dbReference type="Proteomes" id="UP001152607">
    <property type="component" value="Unassembled WGS sequence"/>
</dbReference>
<dbReference type="Gene3D" id="3.30.420.10">
    <property type="entry name" value="Ribonuclease H-like superfamily/Ribonuclease H"/>
    <property type="match status" value="1"/>
</dbReference>
<sequence>MDRANQVLAQGIPHGVRNTYRALAEHHNVARSTLHDRAHGKRSKEEKAQSQQYLTPCEEKAIVNFLLQMAEFGQPVRIKHIPSLAFIIARQRSTNKPAKPPGKNWARAFEKRHPEIKARKSTALDWDRYNIYDKVVNWFDVIGKVLQDQTILPENVYNMDETGVMLSMLDSVKVLVGKDDLRSYRGARVKRTVVTAIECISADGRYLDPMIIWPASTHRANWTTFPTPGWHYAYSESGYTDSKISLEWLKRIFDPQTKEQANGKPRVLICDGFGTHETLEILEFCFENSILLCRLPSHTSHKLQPCDIAAFAPLKAAYRDQVERLERGGIGTIGKQHFTYLYSPARERAFTERNILAGWKASGLYPFNPDKILTDIPKPAAGPTVAKPTIPTLRTCEIDSCPQGEIVHTPVTPGALTSLHNLIKEDTYAEDEMSKQRLQRHIQKFANAAQTCFAERALQRQQIHFLRKVNNEARVRRSTRSLVIGTAKVMSYEDLEEARKKRAEKDAAKAKGKEKRGRKRKSDASETDAIGPEAKVARMSEELEPLRAPVPSVQAVPVARMY</sequence>
<feature type="region of interest" description="Disordered" evidence="2">
    <location>
        <begin position="30"/>
        <end position="51"/>
    </location>
</feature>
<feature type="compositionally biased region" description="Basic and acidic residues" evidence="2">
    <location>
        <begin position="30"/>
        <end position="48"/>
    </location>
</feature>
<keyword evidence="5" id="KW-1185">Reference proteome</keyword>
<dbReference type="PANTHER" id="PTHR19303:SF74">
    <property type="entry name" value="POGO TRANSPOSABLE ELEMENT WITH KRAB DOMAIN"/>
    <property type="match status" value="1"/>
</dbReference>
<protein>
    <recommendedName>
        <fullName evidence="3">HTH CENPB-type domain-containing protein</fullName>
    </recommendedName>
</protein>
<feature type="region of interest" description="Disordered" evidence="2">
    <location>
        <begin position="503"/>
        <end position="535"/>
    </location>
</feature>
<evidence type="ECO:0000313" key="5">
    <source>
        <dbReference type="Proteomes" id="UP001152607"/>
    </source>
</evidence>
<feature type="compositionally biased region" description="Basic residues" evidence="2">
    <location>
        <begin position="512"/>
        <end position="521"/>
    </location>
</feature>
<name>A0A9W4UMN0_9PLEO</name>
<dbReference type="InterPro" id="IPR050863">
    <property type="entry name" value="CenT-Element_Derived"/>
</dbReference>
<dbReference type="AlphaFoldDB" id="A0A9W4UMN0"/>
<dbReference type="InterPro" id="IPR004875">
    <property type="entry name" value="DDE_SF_endonuclease_dom"/>
</dbReference>
<keyword evidence="1" id="KW-0238">DNA-binding</keyword>
<dbReference type="OrthoDB" id="4357141at2759"/>
<gene>
    <name evidence="4" type="ORF">PDIGIT_LOCUS11238</name>
</gene>
<dbReference type="InterPro" id="IPR006600">
    <property type="entry name" value="HTH_CenpB_DNA-bd_dom"/>
</dbReference>
<accession>A0A9W4UMN0</accession>
<organism evidence="4 5">
    <name type="scientific">Periconia digitata</name>
    <dbReference type="NCBI Taxonomy" id="1303443"/>
    <lineage>
        <taxon>Eukaryota</taxon>
        <taxon>Fungi</taxon>
        <taxon>Dikarya</taxon>
        <taxon>Ascomycota</taxon>
        <taxon>Pezizomycotina</taxon>
        <taxon>Dothideomycetes</taxon>
        <taxon>Pleosporomycetidae</taxon>
        <taxon>Pleosporales</taxon>
        <taxon>Massarineae</taxon>
        <taxon>Periconiaceae</taxon>
        <taxon>Periconia</taxon>
    </lineage>
</organism>